<dbReference type="InterPro" id="IPR050190">
    <property type="entry name" value="UPF0213_domain"/>
</dbReference>
<name>A0ABS7T519_9GAMM</name>
<dbReference type="Proteomes" id="UP001430954">
    <property type="component" value="Unassembled WGS sequence"/>
</dbReference>
<proteinExistence type="inferred from homology"/>
<evidence type="ECO:0000313" key="3">
    <source>
        <dbReference type="EMBL" id="MBZ4038967.1"/>
    </source>
</evidence>
<organism evidence="3 4">
    <name type="scientific">Novilysobacter selenitireducens</name>
    <dbReference type="NCBI Taxonomy" id="2872639"/>
    <lineage>
        <taxon>Bacteria</taxon>
        <taxon>Pseudomonadati</taxon>
        <taxon>Pseudomonadota</taxon>
        <taxon>Gammaproteobacteria</taxon>
        <taxon>Lysobacterales</taxon>
        <taxon>Lysobacteraceae</taxon>
        <taxon>Novilysobacter</taxon>
    </lineage>
</organism>
<keyword evidence="4" id="KW-1185">Reference proteome</keyword>
<dbReference type="Pfam" id="PF01541">
    <property type="entry name" value="GIY-YIG"/>
    <property type="match status" value="1"/>
</dbReference>
<evidence type="ECO:0000256" key="1">
    <source>
        <dbReference type="ARBA" id="ARBA00007435"/>
    </source>
</evidence>
<dbReference type="RefSeq" id="WP_223675172.1">
    <property type="nucleotide sequence ID" value="NZ_JAINZW010000002.1"/>
</dbReference>
<dbReference type="PROSITE" id="PS50164">
    <property type="entry name" value="GIY_YIG"/>
    <property type="match status" value="1"/>
</dbReference>
<dbReference type="SUPFAM" id="SSF82771">
    <property type="entry name" value="GIY-YIG endonuclease"/>
    <property type="match status" value="1"/>
</dbReference>
<dbReference type="PANTHER" id="PTHR34477:SF5">
    <property type="entry name" value="BSL5627 PROTEIN"/>
    <property type="match status" value="1"/>
</dbReference>
<comment type="caution">
    <text evidence="3">The sequence shown here is derived from an EMBL/GenBank/DDBJ whole genome shotgun (WGS) entry which is preliminary data.</text>
</comment>
<sequence>MRERTPCVYILASRERGTLYIGLTSDLPQRVWQHRTGQVEGFTRQYTVTRLVWFEVHEEMLSAIAREKRLKAWRRAWKIELVESNNPGWVDLYPGINA</sequence>
<dbReference type="EMBL" id="JAINZW010000002">
    <property type="protein sequence ID" value="MBZ4038967.1"/>
    <property type="molecule type" value="Genomic_DNA"/>
</dbReference>
<dbReference type="CDD" id="cd10448">
    <property type="entry name" value="GIY-YIG_unchar_3"/>
    <property type="match status" value="1"/>
</dbReference>
<comment type="similarity">
    <text evidence="1">Belongs to the UPF0213 family.</text>
</comment>
<dbReference type="PANTHER" id="PTHR34477">
    <property type="entry name" value="UPF0213 PROTEIN YHBQ"/>
    <property type="match status" value="1"/>
</dbReference>
<accession>A0ABS7T519</accession>
<evidence type="ECO:0000259" key="2">
    <source>
        <dbReference type="PROSITE" id="PS50164"/>
    </source>
</evidence>
<dbReference type="Gene3D" id="3.40.1440.10">
    <property type="entry name" value="GIY-YIG endonuclease"/>
    <property type="match status" value="1"/>
</dbReference>
<evidence type="ECO:0000313" key="4">
    <source>
        <dbReference type="Proteomes" id="UP001430954"/>
    </source>
</evidence>
<gene>
    <name evidence="3" type="ORF">K6753_05420</name>
</gene>
<feature type="domain" description="GIY-YIG" evidence="2">
    <location>
        <begin position="4"/>
        <end position="80"/>
    </location>
</feature>
<dbReference type="InterPro" id="IPR035901">
    <property type="entry name" value="GIY-YIG_endonuc_sf"/>
</dbReference>
<dbReference type="InterPro" id="IPR000305">
    <property type="entry name" value="GIY-YIG_endonuc"/>
</dbReference>
<protein>
    <submittedName>
        <fullName evidence="3">GIY-YIG nuclease family protein</fullName>
    </submittedName>
</protein>
<reference evidence="3 4" key="1">
    <citation type="submission" date="2021-09" db="EMBL/GenBank/DDBJ databases">
        <title>Lysobacter sp. 13A isolated from the river sediment.</title>
        <authorList>
            <person name="Liu H."/>
            <person name="Li S."/>
            <person name="Mao S."/>
        </authorList>
    </citation>
    <scope>NUCLEOTIDE SEQUENCE [LARGE SCALE GENOMIC DNA]</scope>
    <source>
        <strain evidence="3 4">13A</strain>
    </source>
</reference>